<evidence type="ECO:0000256" key="4">
    <source>
        <dbReference type="RuleBase" id="RU003345"/>
    </source>
</evidence>
<dbReference type="Gene3D" id="3.40.605.10">
    <property type="entry name" value="Aldehyde Dehydrogenase, Chain A, domain 1"/>
    <property type="match status" value="1"/>
</dbReference>
<accession>A0A6I6L4U7</accession>
<evidence type="ECO:0000259" key="5">
    <source>
        <dbReference type="Pfam" id="PF00171"/>
    </source>
</evidence>
<protein>
    <submittedName>
        <fullName evidence="6">Aldehyde dehydrogenase family protein</fullName>
    </submittedName>
</protein>
<evidence type="ECO:0000256" key="2">
    <source>
        <dbReference type="ARBA" id="ARBA00023002"/>
    </source>
</evidence>
<evidence type="ECO:0000256" key="1">
    <source>
        <dbReference type="ARBA" id="ARBA00009986"/>
    </source>
</evidence>
<proteinExistence type="inferred from homology"/>
<dbReference type="Gene3D" id="3.40.309.10">
    <property type="entry name" value="Aldehyde Dehydrogenase, Chain A, domain 2"/>
    <property type="match status" value="1"/>
</dbReference>
<feature type="domain" description="Aldehyde dehydrogenase" evidence="5">
    <location>
        <begin position="34"/>
        <end position="497"/>
    </location>
</feature>
<dbReference type="SUPFAM" id="SSF53720">
    <property type="entry name" value="ALDH-like"/>
    <property type="match status" value="1"/>
</dbReference>
<organism evidence="6 7">
    <name type="scientific">Sphingorhabdus lacus</name>
    <dbReference type="NCBI Taxonomy" id="392610"/>
    <lineage>
        <taxon>Bacteria</taxon>
        <taxon>Pseudomonadati</taxon>
        <taxon>Pseudomonadota</taxon>
        <taxon>Alphaproteobacteria</taxon>
        <taxon>Sphingomonadales</taxon>
        <taxon>Sphingomonadaceae</taxon>
        <taxon>Sphingorhabdus</taxon>
    </lineage>
</organism>
<dbReference type="FunFam" id="3.40.605.10:FF:000001">
    <property type="entry name" value="Aldehyde dehydrogenase 1"/>
    <property type="match status" value="1"/>
</dbReference>
<evidence type="ECO:0000313" key="7">
    <source>
        <dbReference type="Proteomes" id="UP000428803"/>
    </source>
</evidence>
<gene>
    <name evidence="6" type="ORF">EUU25_08920</name>
</gene>
<dbReference type="EMBL" id="CP035733">
    <property type="protein sequence ID" value="QGY80729.1"/>
    <property type="molecule type" value="Genomic_DNA"/>
</dbReference>
<dbReference type="Proteomes" id="UP000428803">
    <property type="component" value="Chromosome"/>
</dbReference>
<dbReference type="OrthoDB" id="9802947at2"/>
<dbReference type="InterPro" id="IPR015590">
    <property type="entry name" value="Aldehyde_DH_dom"/>
</dbReference>
<feature type="active site" evidence="3">
    <location>
        <position position="268"/>
    </location>
</feature>
<dbReference type="KEGG" id="slaa:EUU25_08920"/>
<keyword evidence="2 4" id="KW-0560">Oxidoreductase</keyword>
<dbReference type="GO" id="GO:0004030">
    <property type="term" value="F:aldehyde dehydrogenase [NAD(P)+] activity"/>
    <property type="evidence" value="ECO:0007669"/>
    <property type="project" value="UniProtKB-ARBA"/>
</dbReference>
<sequence>MNSFEHAPANWAVKAQTISFDVRPWINGRQIEASTTEHFATFNPANGSRIADLPACGAAEIDSAVSAARAAFEQGTWANLSPRARARILMNFADAIERNADELALLDTLEMGMPISASAPDMRAAADAVRVAAEAADKLIDQVIPNDPSTLLLNLREPVGVVGAITPWNFPAYIGITKIAPALAVGNSVVLKPSEVASLSCLQLGKLAAAAGIPDGVLNIVPGLGSGAGAALASHMDVDLLTFTGSTATGKRLIELSGQSNMKRLILECGGKSPQIVFADMEYLDAVAEAVVGSITFNSGQVCVAGSRLLVERSIHDALVERVVTLASQIEAGNPLDETTSFGPLASREQHDRVRRYFAAGQDQGAVAVLPGGPAEGNEACYWLPTVFTDVRSDMRIAQEEIFGPVLSVFAFDDEIEAIKIANSTTYGLAANVWTRDLGRSLRLARAVKAGSVTIAGSPGATALDATAGAFEPHGQSGLGIEGGLDGMRAMTRLKSVSFSG</sequence>
<dbReference type="InterPro" id="IPR016162">
    <property type="entry name" value="Ald_DH_N"/>
</dbReference>
<dbReference type="InterPro" id="IPR029510">
    <property type="entry name" value="Ald_DH_CS_GLU"/>
</dbReference>
<dbReference type="AlphaFoldDB" id="A0A6I6L4U7"/>
<reference evidence="7" key="1">
    <citation type="submission" date="2019-01" db="EMBL/GenBank/DDBJ databases">
        <title>Sphingorhabdus lacus sp.nov., isolated from an oligotrophic freshwater lake.</title>
        <authorList>
            <person name="Park M."/>
        </authorList>
    </citation>
    <scope>NUCLEOTIDE SEQUENCE [LARGE SCALE GENOMIC DNA]</scope>
    <source>
        <strain evidence="7">IMCC1753</strain>
    </source>
</reference>
<dbReference type="Pfam" id="PF00171">
    <property type="entry name" value="Aldedh"/>
    <property type="match status" value="1"/>
</dbReference>
<keyword evidence="7" id="KW-1185">Reference proteome</keyword>
<name>A0A6I6L4U7_9SPHN</name>
<dbReference type="InterPro" id="IPR016161">
    <property type="entry name" value="Ald_DH/histidinol_DH"/>
</dbReference>
<evidence type="ECO:0000256" key="3">
    <source>
        <dbReference type="PROSITE-ProRule" id="PRU10007"/>
    </source>
</evidence>
<dbReference type="FunFam" id="3.40.309.10:FF:000012">
    <property type="entry name" value="Betaine aldehyde dehydrogenase"/>
    <property type="match status" value="1"/>
</dbReference>
<dbReference type="PROSITE" id="PS00687">
    <property type="entry name" value="ALDEHYDE_DEHYDR_GLU"/>
    <property type="match status" value="1"/>
</dbReference>
<dbReference type="RefSeq" id="WP_158900233.1">
    <property type="nucleotide sequence ID" value="NZ_CP035733.1"/>
</dbReference>
<evidence type="ECO:0000313" key="6">
    <source>
        <dbReference type="EMBL" id="QGY80729.1"/>
    </source>
</evidence>
<dbReference type="PANTHER" id="PTHR11699">
    <property type="entry name" value="ALDEHYDE DEHYDROGENASE-RELATED"/>
    <property type="match status" value="1"/>
</dbReference>
<comment type="similarity">
    <text evidence="1 4">Belongs to the aldehyde dehydrogenase family.</text>
</comment>
<dbReference type="InterPro" id="IPR016163">
    <property type="entry name" value="Ald_DH_C"/>
</dbReference>